<proteinExistence type="predicted"/>
<dbReference type="EMBL" id="BOOZ01000043">
    <property type="protein sequence ID" value="GIJ12084.1"/>
    <property type="molecule type" value="Genomic_DNA"/>
</dbReference>
<dbReference type="InterPro" id="IPR051604">
    <property type="entry name" value="Ergot_Alk_Oxidoreductase"/>
</dbReference>
<sequence length="128" mass="13569">MRILVTGARGKTGGEVVTRLSNVPGVTVRKGSSRPGAETPFDWADPTTWPEAVKDADAVYLMRPDLPDAPDLVANLVDLAADAHVALLSERGARPTIWCTWPQPLGEQDGCGHPDGGFACGSFALMAW</sequence>
<organism evidence="1 2">
    <name type="scientific">Micromonospora andamanensis</name>
    <dbReference type="NCBI Taxonomy" id="1287068"/>
    <lineage>
        <taxon>Bacteria</taxon>
        <taxon>Bacillati</taxon>
        <taxon>Actinomycetota</taxon>
        <taxon>Actinomycetes</taxon>
        <taxon>Micromonosporales</taxon>
        <taxon>Micromonosporaceae</taxon>
        <taxon>Micromonospora</taxon>
    </lineage>
</organism>
<name>A0ABQ4I2F7_9ACTN</name>
<accession>A0ABQ4I2F7</accession>
<gene>
    <name evidence="1" type="ORF">Van01_52980</name>
</gene>
<dbReference type="Proteomes" id="UP000647017">
    <property type="component" value="Unassembled WGS sequence"/>
</dbReference>
<dbReference type="PANTHER" id="PTHR43162">
    <property type="match status" value="1"/>
</dbReference>
<evidence type="ECO:0000313" key="1">
    <source>
        <dbReference type="EMBL" id="GIJ12084.1"/>
    </source>
</evidence>
<dbReference type="PANTHER" id="PTHR43162:SF1">
    <property type="entry name" value="PRESTALK A DIFFERENTIATION PROTEIN A"/>
    <property type="match status" value="1"/>
</dbReference>
<comment type="caution">
    <text evidence="1">The sequence shown here is derived from an EMBL/GenBank/DDBJ whole genome shotgun (WGS) entry which is preliminary data.</text>
</comment>
<evidence type="ECO:0000313" key="2">
    <source>
        <dbReference type="Proteomes" id="UP000647017"/>
    </source>
</evidence>
<dbReference type="InterPro" id="IPR036291">
    <property type="entry name" value="NAD(P)-bd_dom_sf"/>
</dbReference>
<keyword evidence="2" id="KW-1185">Reference proteome</keyword>
<reference evidence="1 2" key="1">
    <citation type="submission" date="2021-01" db="EMBL/GenBank/DDBJ databases">
        <title>Whole genome shotgun sequence of Verrucosispora andamanensis NBRC 109075.</title>
        <authorList>
            <person name="Komaki H."/>
            <person name="Tamura T."/>
        </authorList>
    </citation>
    <scope>NUCLEOTIDE SEQUENCE [LARGE SCALE GENOMIC DNA]</scope>
    <source>
        <strain evidence="1 2">NBRC 109075</strain>
    </source>
</reference>
<evidence type="ECO:0008006" key="3">
    <source>
        <dbReference type="Google" id="ProtNLM"/>
    </source>
</evidence>
<dbReference type="Gene3D" id="3.40.50.720">
    <property type="entry name" value="NAD(P)-binding Rossmann-like Domain"/>
    <property type="match status" value="1"/>
</dbReference>
<protein>
    <recommendedName>
        <fullName evidence="3">NAD(P)-binding domain-containing protein</fullName>
    </recommendedName>
</protein>
<dbReference type="SUPFAM" id="SSF51735">
    <property type="entry name" value="NAD(P)-binding Rossmann-fold domains"/>
    <property type="match status" value="1"/>
</dbReference>